<feature type="transmembrane region" description="Helical" evidence="7">
    <location>
        <begin position="167"/>
        <end position="194"/>
    </location>
</feature>
<evidence type="ECO:0000313" key="8">
    <source>
        <dbReference type="EMBL" id="MFC4727502.1"/>
    </source>
</evidence>
<dbReference type="PANTHER" id="PTHR22926:SF3">
    <property type="entry name" value="UNDECAPRENYL-PHOSPHATE ALPHA-N-ACETYLGLUCOSAMINYL 1-PHOSPHATE TRANSFERASE"/>
    <property type="match status" value="1"/>
</dbReference>
<feature type="transmembrane region" description="Helical" evidence="7">
    <location>
        <begin position="56"/>
        <end position="75"/>
    </location>
</feature>
<feature type="transmembrane region" description="Helical" evidence="7">
    <location>
        <begin position="206"/>
        <end position="227"/>
    </location>
</feature>
<name>A0ABV9NGJ7_9GAMM</name>
<evidence type="ECO:0000256" key="5">
    <source>
        <dbReference type="ARBA" id="ARBA00022989"/>
    </source>
</evidence>
<feature type="transmembrane region" description="Helical" evidence="7">
    <location>
        <begin position="82"/>
        <end position="99"/>
    </location>
</feature>
<feature type="transmembrane region" description="Helical" evidence="7">
    <location>
        <begin position="135"/>
        <end position="155"/>
    </location>
</feature>
<organism evidence="8 9">
    <name type="scientific">Coralloluteibacterium thermophilum</name>
    <dbReference type="NCBI Taxonomy" id="2707049"/>
    <lineage>
        <taxon>Bacteria</taxon>
        <taxon>Pseudomonadati</taxon>
        <taxon>Pseudomonadota</taxon>
        <taxon>Gammaproteobacteria</taxon>
        <taxon>Lysobacterales</taxon>
        <taxon>Lysobacteraceae</taxon>
        <taxon>Coralloluteibacterium</taxon>
    </lineage>
</organism>
<comment type="subcellular location">
    <subcellularLocation>
        <location evidence="1">Cell membrane</location>
        <topology evidence="1">Multi-pass membrane protein</topology>
    </subcellularLocation>
</comment>
<comment type="caution">
    <text evidence="8">The sequence shown here is derived from an EMBL/GenBank/DDBJ whole genome shotgun (WGS) entry which is preliminary data.</text>
</comment>
<evidence type="ECO:0000256" key="7">
    <source>
        <dbReference type="SAM" id="Phobius"/>
    </source>
</evidence>
<evidence type="ECO:0000256" key="3">
    <source>
        <dbReference type="ARBA" id="ARBA00022679"/>
    </source>
</evidence>
<dbReference type="Pfam" id="PF00953">
    <property type="entry name" value="Glycos_transf_4"/>
    <property type="match status" value="1"/>
</dbReference>
<evidence type="ECO:0000256" key="1">
    <source>
        <dbReference type="ARBA" id="ARBA00004651"/>
    </source>
</evidence>
<protein>
    <submittedName>
        <fullName evidence="8">Glycosyltransferase family 4 protein</fullName>
    </submittedName>
</protein>
<dbReference type="RefSeq" id="WP_377003514.1">
    <property type="nucleotide sequence ID" value="NZ_JBHSGG010000014.1"/>
</dbReference>
<dbReference type="CDD" id="cd06854">
    <property type="entry name" value="GT_WbpL_WbcO_like"/>
    <property type="match status" value="1"/>
</dbReference>
<keyword evidence="2" id="KW-1003">Cell membrane</keyword>
<accession>A0ABV9NGJ7</accession>
<feature type="transmembrane region" description="Helical" evidence="7">
    <location>
        <begin position="111"/>
        <end position="128"/>
    </location>
</feature>
<feature type="transmembrane region" description="Helical" evidence="7">
    <location>
        <begin position="285"/>
        <end position="304"/>
    </location>
</feature>
<evidence type="ECO:0000256" key="2">
    <source>
        <dbReference type="ARBA" id="ARBA00022475"/>
    </source>
</evidence>
<feature type="transmembrane region" description="Helical" evidence="7">
    <location>
        <begin position="310"/>
        <end position="329"/>
    </location>
</feature>
<dbReference type="PANTHER" id="PTHR22926">
    <property type="entry name" value="PHOSPHO-N-ACETYLMURAMOYL-PENTAPEPTIDE-TRANSFERASE"/>
    <property type="match status" value="1"/>
</dbReference>
<sequence>MTAAEPAAVALPLLALPVAAAVSAAITWTVRSWALRRRILDLPGRRRSHVVATPRAGGIGFVVVALLGILAGAALQPAHAAQFAAVGIGLAMVAGIGAADDVRSVPARWRLLVHLLAAGVCCAALIGVPTDLPSLALLCIAVFFVTGLVNAWNFMDGIDGLAGSQALLVAAFIALLAWPTAAASVAAVLAAGVAGFLPFNAPRARIFMGDVGSGALGFLLAALLVWTVQDGQLSWPLALLAVSAFGLDAGLTLLKRILQRRTWWEGHREHLYQWMARRCARHWPVTRAYALWTATVCLLASYLVQLPFEWQLSVSVIVMTSGAAIWMWTRRRLRAGARRVAG</sequence>
<keyword evidence="9" id="KW-1185">Reference proteome</keyword>
<evidence type="ECO:0000313" key="9">
    <source>
        <dbReference type="Proteomes" id="UP001595892"/>
    </source>
</evidence>
<evidence type="ECO:0000256" key="4">
    <source>
        <dbReference type="ARBA" id="ARBA00022692"/>
    </source>
</evidence>
<dbReference type="EMBL" id="JBHSGG010000014">
    <property type="protein sequence ID" value="MFC4727502.1"/>
    <property type="molecule type" value="Genomic_DNA"/>
</dbReference>
<feature type="transmembrane region" description="Helical" evidence="7">
    <location>
        <begin position="233"/>
        <end position="254"/>
    </location>
</feature>
<dbReference type="Proteomes" id="UP001595892">
    <property type="component" value="Unassembled WGS sequence"/>
</dbReference>
<gene>
    <name evidence="8" type="ORF">ACFO3Q_04875</name>
</gene>
<reference evidence="9" key="1">
    <citation type="journal article" date="2019" name="Int. J. Syst. Evol. Microbiol.">
        <title>The Global Catalogue of Microorganisms (GCM) 10K type strain sequencing project: providing services to taxonomists for standard genome sequencing and annotation.</title>
        <authorList>
            <consortium name="The Broad Institute Genomics Platform"/>
            <consortium name="The Broad Institute Genome Sequencing Center for Infectious Disease"/>
            <person name="Wu L."/>
            <person name="Ma J."/>
        </authorList>
    </citation>
    <scope>NUCLEOTIDE SEQUENCE [LARGE SCALE GENOMIC DNA]</scope>
    <source>
        <strain evidence="9">CGMCC 1.13574</strain>
    </source>
</reference>
<keyword evidence="4 7" id="KW-0812">Transmembrane</keyword>
<proteinExistence type="predicted"/>
<keyword evidence="6 7" id="KW-0472">Membrane</keyword>
<dbReference type="InterPro" id="IPR000715">
    <property type="entry name" value="Glycosyl_transferase_4"/>
</dbReference>
<keyword evidence="5 7" id="KW-1133">Transmembrane helix</keyword>
<evidence type="ECO:0000256" key="6">
    <source>
        <dbReference type="ARBA" id="ARBA00023136"/>
    </source>
</evidence>
<keyword evidence="3" id="KW-0808">Transferase</keyword>